<reference evidence="2" key="2">
    <citation type="journal article" date="2015" name="Data Brief">
        <title>Shoot transcriptome of the giant reed, Arundo donax.</title>
        <authorList>
            <person name="Barrero R.A."/>
            <person name="Guerrero F.D."/>
            <person name="Moolhuijzen P."/>
            <person name="Goolsby J.A."/>
            <person name="Tidwell J."/>
            <person name="Bellgard S.E."/>
            <person name="Bellgard M.I."/>
        </authorList>
    </citation>
    <scope>NUCLEOTIDE SEQUENCE</scope>
    <source>
        <tissue evidence="2">Shoot tissue taken approximately 20 cm above the soil surface</tissue>
    </source>
</reference>
<reference evidence="2" key="1">
    <citation type="submission" date="2014-09" db="EMBL/GenBank/DDBJ databases">
        <authorList>
            <person name="Magalhaes I.L.F."/>
            <person name="Oliveira U."/>
            <person name="Santos F.R."/>
            <person name="Vidigal T.H.D.A."/>
            <person name="Brescovit A.D."/>
            <person name="Santos A.J."/>
        </authorList>
    </citation>
    <scope>NUCLEOTIDE SEQUENCE</scope>
    <source>
        <tissue evidence="2">Shoot tissue taken approximately 20 cm above the soil surface</tissue>
    </source>
</reference>
<proteinExistence type="predicted"/>
<evidence type="ECO:0000256" key="1">
    <source>
        <dbReference type="SAM" id="MobiDB-lite"/>
    </source>
</evidence>
<feature type="compositionally biased region" description="Low complexity" evidence="1">
    <location>
        <begin position="1"/>
        <end position="35"/>
    </location>
</feature>
<name>A0A0A9HD62_ARUDO</name>
<dbReference type="AlphaFoldDB" id="A0A0A9HD62"/>
<protein>
    <submittedName>
        <fullName evidence="2">Uncharacterized protein</fullName>
    </submittedName>
</protein>
<dbReference type="EMBL" id="GBRH01165100">
    <property type="protein sequence ID" value="JAE32796.1"/>
    <property type="molecule type" value="Transcribed_RNA"/>
</dbReference>
<sequence length="71" mass="7361">MASGSGSSPSPFISQSSSNVNVSGAADSASSSDGNEAGAIDPRYPLVFVHSIRNRLTPIRAEELVFVHTNI</sequence>
<accession>A0A0A9HD62</accession>
<evidence type="ECO:0000313" key="2">
    <source>
        <dbReference type="EMBL" id="JAE32796.1"/>
    </source>
</evidence>
<organism evidence="2">
    <name type="scientific">Arundo donax</name>
    <name type="common">Giant reed</name>
    <name type="synonym">Donax arundinaceus</name>
    <dbReference type="NCBI Taxonomy" id="35708"/>
    <lineage>
        <taxon>Eukaryota</taxon>
        <taxon>Viridiplantae</taxon>
        <taxon>Streptophyta</taxon>
        <taxon>Embryophyta</taxon>
        <taxon>Tracheophyta</taxon>
        <taxon>Spermatophyta</taxon>
        <taxon>Magnoliopsida</taxon>
        <taxon>Liliopsida</taxon>
        <taxon>Poales</taxon>
        <taxon>Poaceae</taxon>
        <taxon>PACMAD clade</taxon>
        <taxon>Arundinoideae</taxon>
        <taxon>Arundineae</taxon>
        <taxon>Arundo</taxon>
    </lineage>
</organism>
<feature type="region of interest" description="Disordered" evidence="1">
    <location>
        <begin position="1"/>
        <end position="40"/>
    </location>
</feature>